<dbReference type="InterPro" id="IPR001932">
    <property type="entry name" value="PPM-type_phosphatase-like_dom"/>
</dbReference>
<dbReference type="SMART" id="SM00331">
    <property type="entry name" value="PP2C_SIG"/>
    <property type="match status" value="1"/>
</dbReference>
<feature type="compositionally biased region" description="Acidic residues" evidence="1">
    <location>
        <begin position="31"/>
        <end position="41"/>
    </location>
</feature>
<dbReference type="SUPFAM" id="SSF81606">
    <property type="entry name" value="PP2C-like"/>
    <property type="match status" value="1"/>
</dbReference>
<evidence type="ECO:0000256" key="2">
    <source>
        <dbReference type="SAM" id="Phobius"/>
    </source>
</evidence>
<dbReference type="Proteomes" id="UP000569914">
    <property type="component" value="Unassembled WGS sequence"/>
</dbReference>
<keyword evidence="2" id="KW-1133">Transmembrane helix</keyword>
<comment type="caution">
    <text evidence="4">The sequence shown here is derived from an EMBL/GenBank/DDBJ whole genome shotgun (WGS) entry which is preliminary data.</text>
</comment>
<dbReference type="CDD" id="cd00143">
    <property type="entry name" value="PP2Cc"/>
    <property type="match status" value="1"/>
</dbReference>
<dbReference type="InterPro" id="IPR036457">
    <property type="entry name" value="PPM-type-like_dom_sf"/>
</dbReference>
<protein>
    <submittedName>
        <fullName evidence="4">Protein phosphatase</fullName>
        <ecNumber evidence="4">3.1.3.16</ecNumber>
    </submittedName>
</protein>
<proteinExistence type="predicted"/>
<evidence type="ECO:0000313" key="5">
    <source>
        <dbReference type="Proteomes" id="UP000569914"/>
    </source>
</evidence>
<evidence type="ECO:0000259" key="3">
    <source>
        <dbReference type="PROSITE" id="PS51746"/>
    </source>
</evidence>
<name>A0A7Y9I886_9ACTN</name>
<sequence>MTRKPTDSETTASARRAKSPTEPTEPVDAADPVEPDEDVVESDLPTETIVLPDLAEQPATEPAEPYGLRYVAHSEIGLIRKNNQDSGYVSPRLLLVADGMGGAAAGDLASAIAVDSVRHADAEVQPERELTALAEAIRAANDRISDFIAADFSLEGMGTTVTGGLFDGHSLALAHIGDSRAYLFRDGALERLTHDHSWVQSLVDEGKISEAEAAVHPHRSLLVKVLNGQPAADPDLTTVELRLGDRLLLCSDGLCGLVEDDQLAIALAEPDLHTSMERMVEAALTEGGIDNITVVVADVVDSDPDDRVLVLGAAAEREIPAIPPRPDRAERDFGDEDDLVDPMSEDAVEADDSDDEARYAPQAPSRRRLLRPLIGILALVVLLAGAVAAGYAWTRTQFFVGAADDQVAIFQGLPDPVPGLSLSTVYEVQPLALSALPSAYQDQVRSNIEVADLTAARQTVARLSEAAGQGKTEDPEPPTTPPNGTPSATPSSSAPPASPPASSSCKTPGGTASPNAGPGQPC</sequence>
<feature type="domain" description="PPM-type phosphatase" evidence="3">
    <location>
        <begin position="69"/>
        <end position="299"/>
    </location>
</feature>
<keyword evidence="5" id="KW-1185">Reference proteome</keyword>
<evidence type="ECO:0000256" key="1">
    <source>
        <dbReference type="SAM" id="MobiDB-lite"/>
    </source>
</evidence>
<feature type="transmembrane region" description="Helical" evidence="2">
    <location>
        <begin position="373"/>
        <end position="393"/>
    </location>
</feature>
<dbReference type="InterPro" id="IPR015655">
    <property type="entry name" value="PP2C"/>
</dbReference>
<keyword evidence="2" id="KW-0472">Membrane</keyword>
<dbReference type="PANTHER" id="PTHR13832">
    <property type="entry name" value="PROTEIN PHOSPHATASE 2C"/>
    <property type="match status" value="1"/>
</dbReference>
<accession>A0A7Y9I886</accession>
<reference evidence="4 5" key="1">
    <citation type="submission" date="2020-07" db="EMBL/GenBank/DDBJ databases">
        <title>Sequencing the genomes of 1000 actinobacteria strains.</title>
        <authorList>
            <person name="Klenk H.-P."/>
        </authorList>
    </citation>
    <scope>NUCLEOTIDE SEQUENCE [LARGE SCALE GENOMIC DNA]</scope>
    <source>
        <strain evidence="4 5">DSM 22083</strain>
    </source>
</reference>
<feature type="compositionally biased region" description="Low complexity" evidence="1">
    <location>
        <begin position="485"/>
        <end position="504"/>
    </location>
</feature>
<feature type="compositionally biased region" description="Acidic residues" evidence="1">
    <location>
        <begin position="333"/>
        <end position="355"/>
    </location>
</feature>
<dbReference type="GO" id="GO:0004722">
    <property type="term" value="F:protein serine/threonine phosphatase activity"/>
    <property type="evidence" value="ECO:0007669"/>
    <property type="project" value="UniProtKB-EC"/>
</dbReference>
<dbReference type="EMBL" id="JACCBU010000001">
    <property type="protein sequence ID" value="NYE71997.1"/>
    <property type="molecule type" value="Genomic_DNA"/>
</dbReference>
<feature type="region of interest" description="Disordered" evidence="1">
    <location>
        <begin position="1"/>
        <end position="44"/>
    </location>
</feature>
<organism evidence="4 5">
    <name type="scientific">Microlunatus parietis</name>
    <dbReference type="NCBI Taxonomy" id="682979"/>
    <lineage>
        <taxon>Bacteria</taxon>
        <taxon>Bacillati</taxon>
        <taxon>Actinomycetota</taxon>
        <taxon>Actinomycetes</taxon>
        <taxon>Propionibacteriales</taxon>
        <taxon>Propionibacteriaceae</taxon>
        <taxon>Microlunatus</taxon>
    </lineage>
</organism>
<dbReference type="AlphaFoldDB" id="A0A7Y9I886"/>
<feature type="region of interest" description="Disordered" evidence="1">
    <location>
        <begin position="462"/>
        <end position="522"/>
    </location>
</feature>
<keyword evidence="2" id="KW-0812">Transmembrane</keyword>
<dbReference type="Pfam" id="PF13672">
    <property type="entry name" value="PP2C_2"/>
    <property type="match status" value="1"/>
</dbReference>
<evidence type="ECO:0000313" key="4">
    <source>
        <dbReference type="EMBL" id="NYE71997.1"/>
    </source>
</evidence>
<feature type="region of interest" description="Disordered" evidence="1">
    <location>
        <begin position="320"/>
        <end position="361"/>
    </location>
</feature>
<dbReference type="SMART" id="SM00332">
    <property type="entry name" value="PP2Cc"/>
    <property type="match status" value="1"/>
</dbReference>
<feature type="compositionally biased region" description="Basic and acidic residues" evidence="1">
    <location>
        <begin position="320"/>
        <end position="332"/>
    </location>
</feature>
<gene>
    <name evidence="4" type="ORF">BKA15_003326</name>
</gene>
<dbReference type="EC" id="3.1.3.16" evidence="4"/>
<keyword evidence="4" id="KW-0378">Hydrolase</keyword>
<dbReference type="PROSITE" id="PS51746">
    <property type="entry name" value="PPM_2"/>
    <property type="match status" value="1"/>
</dbReference>
<dbReference type="RefSeq" id="WP_179752521.1">
    <property type="nucleotide sequence ID" value="NZ_JACCBU010000001.1"/>
</dbReference>
<dbReference type="PANTHER" id="PTHR13832:SF827">
    <property type="entry name" value="PROTEIN PHOSPHATASE 1L"/>
    <property type="match status" value="1"/>
</dbReference>
<dbReference type="Gene3D" id="3.60.40.10">
    <property type="entry name" value="PPM-type phosphatase domain"/>
    <property type="match status" value="1"/>
</dbReference>